<dbReference type="RefSeq" id="WP_184795345.1">
    <property type="nucleotide sequence ID" value="NZ_JACHMY010000001.1"/>
</dbReference>
<dbReference type="EC" id="2.7.1.2" evidence="2"/>
<dbReference type="AlphaFoldDB" id="A0A7W9J572"/>
<dbReference type="PROSITE" id="PS01125">
    <property type="entry name" value="ROK"/>
    <property type="match status" value="1"/>
</dbReference>
<dbReference type="EMBL" id="JACHMY010000001">
    <property type="protein sequence ID" value="MBB5835733.1"/>
    <property type="molecule type" value="Genomic_DNA"/>
</dbReference>
<dbReference type="InterPro" id="IPR043129">
    <property type="entry name" value="ATPase_NBD"/>
</dbReference>
<dbReference type="Gene3D" id="3.30.420.40">
    <property type="match status" value="2"/>
</dbReference>
<comment type="similarity">
    <text evidence="1">Belongs to the ROK (NagC/XylR) family.</text>
</comment>
<dbReference type="InterPro" id="IPR049874">
    <property type="entry name" value="ROK_cs"/>
</dbReference>
<dbReference type="Pfam" id="PF00480">
    <property type="entry name" value="ROK"/>
    <property type="match status" value="1"/>
</dbReference>
<gene>
    <name evidence="2" type="ORF">HDA39_002467</name>
</gene>
<dbReference type="GO" id="GO:0004340">
    <property type="term" value="F:glucokinase activity"/>
    <property type="evidence" value="ECO:0007669"/>
    <property type="project" value="UniProtKB-EC"/>
</dbReference>
<evidence type="ECO:0000313" key="3">
    <source>
        <dbReference type="Proteomes" id="UP000549971"/>
    </source>
</evidence>
<evidence type="ECO:0000313" key="2">
    <source>
        <dbReference type="EMBL" id="MBB5835733.1"/>
    </source>
</evidence>
<organism evidence="2 3">
    <name type="scientific">Kribbella italica</name>
    <dbReference type="NCBI Taxonomy" id="1540520"/>
    <lineage>
        <taxon>Bacteria</taxon>
        <taxon>Bacillati</taxon>
        <taxon>Actinomycetota</taxon>
        <taxon>Actinomycetes</taxon>
        <taxon>Propionibacteriales</taxon>
        <taxon>Kribbellaceae</taxon>
        <taxon>Kribbella</taxon>
    </lineage>
</organism>
<dbReference type="SUPFAM" id="SSF53067">
    <property type="entry name" value="Actin-like ATPase domain"/>
    <property type="match status" value="1"/>
</dbReference>
<name>A0A7W9J572_9ACTN</name>
<comment type="caution">
    <text evidence="2">The sequence shown here is derived from an EMBL/GenBank/DDBJ whole genome shotgun (WGS) entry which is preliminary data.</text>
</comment>
<keyword evidence="2" id="KW-0418">Kinase</keyword>
<dbReference type="PANTHER" id="PTHR18964:SF149">
    <property type="entry name" value="BIFUNCTIONAL UDP-N-ACETYLGLUCOSAMINE 2-EPIMERASE_N-ACETYLMANNOSAMINE KINASE"/>
    <property type="match status" value="1"/>
</dbReference>
<keyword evidence="2" id="KW-0808">Transferase</keyword>
<evidence type="ECO:0000256" key="1">
    <source>
        <dbReference type="ARBA" id="ARBA00006479"/>
    </source>
</evidence>
<accession>A0A7W9J572</accession>
<proteinExistence type="inferred from homology"/>
<reference evidence="2 3" key="1">
    <citation type="submission" date="2020-08" db="EMBL/GenBank/DDBJ databases">
        <title>Sequencing the genomes of 1000 actinobacteria strains.</title>
        <authorList>
            <person name="Klenk H.-P."/>
        </authorList>
    </citation>
    <scope>NUCLEOTIDE SEQUENCE [LARGE SCALE GENOMIC DNA]</scope>
    <source>
        <strain evidence="2 3">DSM 28967</strain>
    </source>
</reference>
<dbReference type="InterPro" id="IPR000600">
    <property type="entry name" value="ROK"/>
</dbReference>
<protein>
    <submittedName>
        <fullName evidence="2">Glucokinase</fullName>
        <ecNumber evidence="2">2.7.1.2</ecNumber>
    </submittedName>
</protein>
<dbReference type="PANTHER" id="PTHR18964">
    <property type="entry name" value="ROK (REPRESSOR, ORF, KINASE) FAMILY"/>
    <property type="match status" value="1"/>
</dbReference>
<keyword evidence="3" id="KW-1185">Reference proteome</keyword>
<dbReference type="Proteomes" id="UP000549971">
    <property type="component" value="Unassembled WGS sequence"/>
</dbReference>
<sequence length="306" mass="30031">MTARQVVGVDIGGTKIAAATVTAGGEPGPLLVTATPAAAGGEAVLDAVAALVRQASPGTDLDGVGVGTGGVVDHTTGVVLSATDLIRNWAGCEVAAGLGRRLSLPVAGDNDGNTTALGERWYGAGRGLDDVLYVAVGTGIGGALTIGGTLIRGTHHTAGELGHLPVADGTGVICSCGELDHLETVASGPAIAAAYGSSADLREIAAWADTGDGRAAAVIDAGARSLGRGLAGLANVIDPQAVVLNGGVAALGESYRKRVEESMRSHCLPGPAEGVQVRLGQLGQYAAVLGAASLLLDPETATIGAR</sequence>